<dbReference type="Proteomes" id="UP000585696">
    <property type="component" value="Unassembled WGS sequence"/>
</dbReference>
<organism evidence="4 7">
    <name type="scientific">Listeria booriae</name>
    <dbReference type="NCBI Taxonomy" id="1552123"/>
    <lineage>
        <taxon>Bacteria</taxon>
        <taxon>Bacillati</taxon>
        <taxon>Bacillota</taxon>
        <taxon>Bacilli</taxon>
        <taxon>Bacillales</taxon>
        <taxon>Listeriaceae</taxon>
        <taxon>Listeria</taxon>
    </lineage>
</organism>
<evidence type="ECO:0000313" key="1">
    <source>
        <dbReference type="EMBL" id="MBC1492632.1"/>
    </source>
</evidence>
<protein>
    <submittedName>
        <fullName evidence="4">Uncharacterized protein</fullName>
    </submittedName>
</protein>
<dbReference type="Proteomes" id="UP000565628">
    <property type="component" value="Unassembled WGS sequence"/>
</dbReference>
<dbReference type="EMBL" id="JAASTX010000016">
    <property type="protein sequence ID" value="MBC1492632.1"/>
    <property type="molecule type" value="Genomic_DNA"/>
</dbReference>
<evidence type="ECO:0000313" key="2">
    <source>
        <dbReference type="EMBL" id="MBC2285991.1"/>
    </source>
</evidence>
<dbReference type="Proteomes" id="UP000543005">
    <property type="component" value="Unassembled WGS sequence"/>
</dbReference>
<evidence type="ECO:0000313" key="7">
    <source>
        <dbReference type="Proteomes" id="UP000565628"/>
    </source>
</evidence>
<dbReference type="EMBL" id="JAASWV010000012">
    <property type="protein sequence ID" value="MBC2311110.1"/>
    <property type="molecule type" value="Genomic_DNA"/>
</dbReference>
<dbReference type="AlphaFoldDB" id="A0A7X1DKS2"/>
<gene>
    <name evidence="2" type="ORF">HCB69_16605</name>
    <name evidence="3" type="ORF">HCC36_15955</name>
    <name evidence="1" type="ORF">HCI99_12460</name>
    <name evidence="4" type="ORF">HCJ81_09420</name>
</gene>
<comment type="caution">
    <text evidence="4">The sequence shown here is derived from an EMBL/GenBank/DDBJ whole genome shotgun (WGS) entry which is preliminary data.</text>
</comment>
<dbReference type="RefSeq" id="WP_185417828.1">
    <property type="nucleotide sequence ID" value="NZ_JAARZS010000080.1"/>
</dbReference>
<evidence type="ECO:0000313" key="5">
    <source>
        <dbReference type="Proteomes" id="UP000533953"/>
    </source>
</evidence>
<dbReference type="EMBL" id="JAARZS010000080">
    <property type="protein sequence ID" value="MBC2285991.1"/>
    <property type="molecule type" value="Genomic_DNA"/>
</dbReference>
<accession>A0A7X1DKS2</accession>
<name>A0A7X1DKS2_9LIST</name>
<evidence type="ECO:0000313" key="6">
    <source>
        <dbReference type="Proteomes" id="UP000543005"/>
    </source>
</evidence>
<evidence type="ECO:0000313" key="4">
    <source>
        <dbReference type="EMBL" id="MBC2311110.1"/>
    </source>
</evidence>
<sequence>MGIELKPEIKNALLGMNFVEQYEKLSREYSAERIGSNNRLIYCDMDEVIEIIEALGYAVSFDKQEKFFKIVEDVRRDMNFGFNISLDSGMVDFVWIVKRDGELRLGSPWSIYSRLLVDTEYRIKKPVFSNYEDLEKILKEAFKMYEEFKSILIC</sequence>
<proteinExistence type="predicted"/>
<evidence type="ECO:0000313" key="3">
    <source>
        <dbReference type="EMBL" id="MBC2294718.1"/>
    </source>
</evidence>
<dbReference type="Proteomes" id="UP000533953">
    <property type="component" value="Unassembled WGS sequence"/>
</dbReference>
<evidence type="ECO:0000313" key="8">
    <source>
        <dbReference type="Proteomes" id="UP000585696"/>
    </source>
</evidence>
<reference evidence="5 6" key="1">
    <citation type="submission" date="2020-03" db="EMBL/GenBank/DDBJ databases">
        <title>Soil Listeria distribution.</title>
        <authorList>
            <person name="Liao J."/>
            <person name="Wiedmann M."/>
        </authorList>
    </citation>
    <scope>NUCLEOTIDE SEQUENCE [LARGE SCALE GENOMIC DNA]</scope>
    <source>
        <strain evidence="4 7">FSL L7-0039</strain>
        <strain evidence="3 6">FSL L7-0051</strain>
        <strain evidence="2 8">FSL L7-0054</strain>
        <strain evidence="1 5">FSL L7-1547</strain>
    </source>
</reference>
<dbReference type="EMBL" id="JAARZT010000042">
    <property type="protein sequence ID" value="MBC2294718.1"/>
    <property type="molecule type" value="Genomic_DNA"/>
</dbReference>